<dbReference type="PANTHER" id="PTHR34584">
    <property type="entry name" value="NA(+)/H(+) ANTIPORTER SUBUNIT E1"/>
    <property type="match status" value="1"/>
</dbReference>
<comment type="caution">
    <text evidence="8">The sequence shown here is derived from an EMBL/GenBank/DDBJ whole genome shotgun (WGS) entry which is preliminary data.</text>
</comment>
<keyword evidence="6 7" id="KW-0472">Membrane</keyword>
<name>A0ABW4L657_9MICO</name>
<keyword evidence="5 7" id="KW-1133">Transmembrane helix</keyword>
<dbReference type="InterPro" id="IPR002758">
    <property type="entry name" value="Cation_antiport_E"/>
</dbReference>
<protein>
    <submittedName>
        <fullName evidence="8">Na+/H+ antiporter subunit E</fullName>
    </submittedName>
</protein>
<organism evidence="8 9">
    <name type="scientific">Georgenia deserti</name>
    <dbReference type="NCBI Taxonomy" id="2093781"/>
    <lineage>
        <taxon>Bacteria</taxon>
        <taxon>Bacillati</taxon>
        <taxon>Actinomycetota</taxon>
        <taxon>Actinomycetes</taxon>
        <taxon>Micrococcales</taxon>
        <taxon>Bogoriellaceae</taxon>
        <taxon>Georgenia</taxon>
    </lineage>
</organism>
<accession>A0ABW4L657</accession>
<dbReference type="PANTHER" id="PTHR34584:SF1">
    <property type="entry name" value="NA(+)_H(+) ANTIPORTER SUBUNIT E1"/>
    <property type="match status" value="1"/>
</dbReference>
<dbReference type="Proteomes" id="UP001597277">
    <property type="component" value="Unassembled WGS sequence"/>
</dbReference>
<gene>
    <name evidence="8" type="ORF">ACFSE6_13155</name>
</gene>
<feature type="transmembrane region" description="Helical" evidence="7">
    <location>
        <begin position="12"/>
        <end position="30"/>
    </location>
</feature>
<evidence type="ECO:0000313" key="8">
    <source>
        <dbReference type="EMBL" id="MFD1718790.1"/>
    </source>
</evidence>
<evidence type="ECO:0000256" key="1">
    <source>
        <dbReference type="ARBA" id="ARBA00004651"/>
    </source>
</evidence>
<keyword evidence="4 7" id="KW-0812">Transmembrane</keyword>
<evidence type="ECO:0000256" key="6">
    <source>
        <dbReference type="ARBA" id="ARBA00023136"/>
    </source>
</evidence>
<keyword evidence="9" id="KW-1185">Reference proteome</keyword>
<evidence type="ECO:0000256" key="3">
    <source>
        <dbReference type="ARBA" id="ARBA00022475"/>
    </source>
</evidence>
<evidence type="ECO:0000256" key="2">
    <source>
        <dbReference type="ARBA" id="ARBA00006228"/>
    </source>
</evidence>
<comment type="similarity">
    <text evidence="2">Belongs to the CPA3 antiporters (TC 2.A.63) subunit E family.</text>
</comment>
<comment type="subcellular location">
    <subcellularLocation>
        <location evidence="1">Cell membrane</location>
        <topology evidence="1">Multi-pass membrane protein</topology>
    </subcellularLocation>
</comment>
<evidence type="ECO:0000313" key="9">
    <source>
        <dbReference type="Proteomes" id="UP001597277"/>
    </source>
</evidence>
<dbReference type="RefSeq" id="WP_388007787.1">
    <property type="nucleotide sequence ID" value="NZ_JBHUEE010000007.1"/>
</dbReference>
<sequence length="192" mass="20889">MNDPAQRPERRFPRASWLMLGWLTAVWVMLWGDLTAANVIAGFVIALVVTTVLPLPRVPFAGRIRPWGIVRLLAAFLRDLLIASVQIAATTVAGRRPKGAVVRVRLRSHSDLVLTLTSGFVSLVPGSIVVETHRLDGTMYVHVFDVDRHGGVEAAQRTVLEQEQRVLRAVGSADQLADAGMAPAGTGEGERR</sequence>
<proteinExistence type="inferred from homology"/>
<feature type="transmembrane region" description="Helical" evidence="7">
    <location>
        <begin position="36"/>
        <end position="56"/>
    </location>
</feature>
<dbReference type="EMBL" id="JBHUEE010000007">
    <property type="protein sequence ID" value="MFD1718790.1"/>
    <property type="molecule type" value="Genomic_DNA"/>
</dbReference>
<reference evidence="9" key="1">
    <citation type="journal article" date="2019" name="Int. J. Syst. Evol. Microbiol.">
        <title>The Global Catalogue of Microorganisms (GCM) 10K type strain sequencing project: providing services to taxonomists for standard genome sequencing and annotation.</title>
        <authorList>
            <consortium name="The Broad Institute Genomics Platform"/>
            <consortium name="The Broad Institute Genome Sequencing Center for Infectious Disease"/>
            <person name="Wu L."/>
            <person name="Ma J."/>
        </authorList>
    </citation>
    <scope>NUCLEOTIDE SEQUENCE [LARGE SCALE GENOMIC DNA]</scope>
    <source>
        <strain evidence="9">JCM 17130</strain>
    </source>
</reference>
<evidence type="ECO:0000256" key="5">
    <source>
        <dbReference type="ARBA" id="ARBA00022989"/>
    </source>
</evidence>
<evidence type="ECO:0000256" key="4">
    <source>
        <dbReference type="ARBA" id="ARBA00022692"/>
    </source>
</evidence>
<keyword evidence="3" id="KW-1003">Cell membrane</keyword>
<dbReference type="Pfam" id="PF01899">
    <property type="entry name" value="MNHE"/>
    <property type="match status" value="1"/>
</dbReference>
<dbReference type="NCBIfam" id="NF006521">
    <property type="entry name" value="PRK08965.1-5"/>
    <property type="match status" value="1"/>
</dbReference>
<evidence type="ECO:0000256" key="7">
    <source>
        <dbReference type="SAM" id="Phobius"/>
    </source>
</evidence>